<dbReference type="AlphaFoldDB" id="A0AAD2H9T3"/>
<sequence length="107" mass="11739">MLPLSHLVSLLLFCFISLVLIATVDPDFCRTCGACPTCGAPPRDAVLVTPEWLPAAVAATQAAEPRHILPRLPPQMLITLFLFEAQLTGNWKQLLLPYLAILLLFCL</sequence>
<evidence type="ECO:0000256" key="1">
    <source>
        <dbReference type="SAM" id="SignalP"/>
    </source>
</evidence>
<organism evidence="3 4">
    <name type="scientific">Mycena citricolor</name>
    <dbReference type="NCBI Taxonomy" id="2018698"/>
    <lineage>
        <taxon>Eukaryota</taxon>
        <taxon>Fungi</taxon>
        <taxon>Dikarya</taxon>
        <taxon>Basidiomycota</taxon>
        <taxon>Agaricomycotina</taxon>
        <taxon>Agaricomycetes</taxon>
        <taxon>Agaricomycetidae</taxon>
        <taxon>Agaricales</taxon>
        <taxon>Marasmiineae</taxon>
        <taxon>Mycenaceae</taxon>
        <taxon>Mycena</taxon>
    </lineage>
</organism>
<evidence type="ECO:0000313" key="3">
    <source>
        <dbReference type="EMBL" id="CAK5270813.1"/>
    </source>
</evidence>
<reference evidence="3" key="1">
    <citation type="submission" date="2023-11" db="EMBL/GenBank/DDBJ databases">
        <authorList>
            <person name="De Vega J J."/>
            <person name="De Vega J J."/>
        </authorList>
    </citation>
    <scope>NUCLEOTIDE SEQUENCE</scope>
</reference>
<dbReference type="Proteomes" id="UP001295794">
    <property type="component" value="Unassembled WGS sequence"/>
</dbReference>
<proteinExistence type="predicted"/>
<keyword evidence="4" id="KW-1185">Reference proteome</keyword>
<evidence type="ECO:0000259" key="2">
    <source>
        <dbReference type="PROSITE" id="PS51379"/>
    </source>
</evidence>
<gene>
    <name evidence="3" type="ORF">MYCIT1_LOCUS15536</name>
</gene>
<comment type="caution">
    <text evidence="3">The sequence shown here is derived from an EMBL/GenBank/DDBJ whole genome shotgun (WGS) entry which is preliminary data.</text>
</comment>
<feature type="chain" id="PRO_5041948565" description="4Fe-4S ferredoxin-type domain-containing protein" evidence="1">
    <location>
        <begin position="27"/>
        <end position="107"/>
    </location>
</feature>
<accession>A0AAD2H9T3</accession>
<feature type="domain" description="4Fe-4S ferredoxin-type" evidence="2">
    <location>
        <begin position="20"/>
        <end position="51"/>
    </location>
</feature>
<name>A0AAD2H9T3_9AGAR</name>
<evidence type="ECO:0000313" key="4">
    <source>
        <dbReference type="Proteomes" id="UP001295794"/>
    </source>
</evidence>
<dbReference type="InterPro" id="IPR017896">
    <property type="entry name" value="4Fe4S_Fe-S-bd"/>
</dbReference>
<dbReference type="PROSITE" id="PS51379">
    <property type="entry name" value="4FE4S_FER_2"/>
    <property type="match status" value="1"/>
</dbReference>
<keyword evidence="1" id="KW-0732">Signal</keyword>
<protein>
    <recommendedName>
        <fullName evidence="2">4Fe-4S ferredoxin-type domain-containing protein</fullName>
    </recommendedName>
</protein>
<dbReference type="EMBL" id="CAVNYO010000169">
    <property type="protein sequence ID" value="CAK5270813.1"/>
    <property type="molecule type" value="Genomic_DNA"/>
</dbReference>
<feature type="signal peptide" evidence="1">
    <location>
        <begin position="1"/>
        <end position="26"/>
    </location>
</feature>